<dbReference type="Gene3D" id="3.30.1360.10">
    <property type="entry name" value="RNA polymerase, RBP11-like subunit"/>
    <property type="match status" value="1"/>
</dbReference>
<dbReference type="InterPro" id="IPR011260">
    <property type="entry name" value="RNAP_asu_C"/>
</dbReference>
<dbReference type="CDD" id="cd06928">
    <property type="entry name" value="RNAP_alpha_NTD"/>
    <property type="match status" value="1"/>
</dbReference>
<keyword evidence="5 11" id="KW-0808">Transferase</keyword>
<evidence type="ECO:0000313" key="14">
    <source>
        <dbReference type="Proteomes" id="UP000250166"/>
    </source>
</evidence>
<dbReference type="GO" id="GO:0000428">
    <property type="term" value="C:DNA-directed RNA polymerase complex"/>
    <property type="evidence" value="ECO:0007669"/>
    <property type="project" value="UniProtKB-KW"/>
</dbReference>
<comment type="subunit">
    <text evidence="11">Homodimer. The RNAP catalytic core consists of 2 alpha, 1 beta, 1 beta' and 1 omega subunit. When a sigma factor is associated with the core the holoenzyme is formed, which can initiate transcription.</text>
</comment>
<evidence type="ECO:0000256" key="8">
    <source>
        <dbReference type="ARBA" id="ARBA00032524"/>
    </source>
</evidence>
<name>A0A2X3B118_9HELI</name>
<keyword evidence="7 11" id="KW-0804">Transcription</keyword>
<dbReference type="InterPro" id="IPR011773">
    <property type="entry name" value="DNA-dir_RpoA"/>
</dbReference>
<feature type="region of interest" description="Alpha N-terminal domain (alpha-NTD)" evidence="11">
    <location>
        <begin position="1"/>
        <end position="244"/>
    </location>
</feature>
<comment type="similarity">
    <text evidence="1 11">Belongs to the RNA polymerase alpha chain family.</text>
</comment>
<evidence type="ECO:0000313" key="13">
    <source>
        <dbReference type="EMBL" id="SQB98888.1"/>
    </source>
</evidence>
<proteinExistence type="inferred from homology"/>
<dbReference type="SUPFAM" id="SSF47789">
    <property type="entry name" value="C-terminal domain of RNA polymerase alpha subunit"/>
    <property type="match status" value="1"/>
</dbReference>
<dbReference type="GO" id="GO:0003899">
    <property type="term" value="F:DNA-directed RNA polymerase activity"/>
    <property type="evidence" value="ECO:0007669"/>
    <property type="project" value="UniProtKB-UniRule"/>
</dbReference>
<sequence>MDIFKTIPHIPTDIQVVEKGKDRIQVSVWPFEPGYAITFAHPLRRLMLSCTPGYAPVTLQINGVSHEFDSIRGIIEDVATFIVNLKNIRFSNKGEELQNTINLHYEFKGPMVLRGANLVTDEIDVVNKDAYLATINDDASFGFSIVVKRSIGFKPNEAIRKDKEFSNEIGVIPLDAYFTPVKRVVYEIEDVLVEDNPNYEKIVFDIETDGQVAPLDVFKNSIAMAQAHLGIFGSDVSVLNPDIKIPTEDSLDLKTLLIKIDTLNLSTRCFHCLDKIGVQYIGELVLMKENELKGIKNMGKKSFDEIAEKLASLGYPIGTSLSTEVSNAFNKKIAKTK</sequence>
<dbReference type="Pfam" id="PF03118">
    <property type="entry name" value="RNA_pol_A_CTD"/>
    <property type="match status" value="1"/>
</dbReference>
<dbReference type="Pfam" id="PF01000">
    <property type="entry name" value="RNA_pol_A_bac"/>
    <property type="match status" value="1"/>
</dbReference>
<evidence type="ECO:0000256" key="3">
    <source>
        <dbReference type="ARBA" id="ARBA00015972"/>
    </source>
</evidence>
<dbReference type="EMBL" id="UAWL01000006">
    <property type="protein sequence ID" value="SQB98888.1"/>
    <property type="molecule type" value="Genomic_DNA"/>
</dbReference>
<organism evidence="13 14">
    <name type="scientific">Helicobacter fennelliae</name>
    <dbReference type="NCBI Taxonomy" id="215"/>
    <lineage>
        <taxon>Bacteria</taxon>
        <taxon>Pseudomonadati</taxon>
        <taxon>Campylobacterota</taxon>
        <taxon>Epsilonproteobacteria</taxon>
        <taxon>Campylobacterales</taxon>
        <taxon>Helicobacteraceae</taxon>
        <taxon>Helicobacter</taxon>
    </lineage>
</organism>
<evidence type="ECO:0000256" key="4">
    <source>
        <dbReference type="ARBA" id="ARBA00022478"/>
    </source>
</evidence>
<dbReference type="GO" id="GO:0006351">
    <property type="term" value="P:DNA-templated transcription"/>
    <property type="evidence" value="ECO:0007669"/>
    <property type="project" value="UniProtKB-UniRule"/>
</dbReference>
<dbReference type="GO" id="GO:0046983">
    <property type="term" value="F:protein dimerization activity"/>
    <property type="evidence" value="ECO:0007669"/>
    <property type="project" value="InterPro"/>
</dbReference>
<evidence type="ECO:0000256" key="5">
    <source>
        <dbReference type="ARBA" id="ARBA00022679"/>
    </source>
</evidence>
<dbReference type="InterPro" id="IPR011263">
    <property type="entry name" value="DNA-dir_RNA_pol_RpoA/D/Rpb3"/>
</dbReference>
<evidence type="ECO:0000256" key="2">
    <source>
        <dbReference type="ARBA" id="ARBA00012418"/>
    </source>
</evidence>
<gene>
    <name evidence="11 13" type="primary">rpoA</name>
    <name evidence="13" type="ORF">NCTC13102_01359</name>
</gene>
<dbReference type="NCBIfam" id="TIGR02027">
    <property type="entry name" value="rpoA"/>
    <property type="match status" value="1"/>
</dbReference>
<dbReference type="SMART" id="SM00662">
    <property type="entry name" value="RPOLD"/>
    <property type="match status" value="1"/>
</dbReference>
<evidence type="ECO:0000256" key="6">
    <source>
        <dbReference type="ARBA" id="ARBA00022695"/>
    </source>
</evidence>
<comment type="function">
    <text evidence="11">DNA-dependent RNA polymerase catalyzes the transcription of DNA into RNA using the four ribonucleoside triphosphates as substrates.</text>
</comment>
<dbReference type="EC" id="2.7.7.6" evidence="2 11"/>
<evidence type="ECO:0000259" key="12">
    <source>
        <dbReference type="SMART" id="SM00662"/>
    </source>
</evidence>
<dbReference type="Gene3D" id="2.170.120.12">
    <property type="entry name" value="DNA-directed RNA polymerase, insert domain"/>
    <property type="match status" value="1"/>
</dbReference>
<feature type="region of interest" description="Alpha C-terminal domain (alpha-CTD)" evidence="11">
    <location>
        <begin position="253"/>
        <end position="337"/>
    </location>
</feature>
<dbReference type="Proteomes" id="UP000250166">
    <property type="component" value="Unassembled WGS sequence"/>
</dbReference>
<dbReference type="AlphaFoldDB" id="A0A2X3B118"/>
<dbReference type="InterPro" id="IPR011262">
    <property type="entry name" value="DNA-dir_RNA_pol_insert"/>
</dbReference>
<dbReference type="RefSeq" id="WP_023948025.1">
    <property type="nucleotide sequence ID" value="NZ_UAWL01000006.1"/>
</dbReference>
<dbReference type="SUPFAM" id="SSF55257">
    <property type="entry name" value="RBP11-like subunits of RNA polymerase"/>
    <property type="match status" value="1"/>
</dbReference>
<dbReference type="HAMAP" id="MF_00059">
    <property type="entry name" value="RNApol_bact_RpoA"/>
    <property type="match status" value="1"/>
</dbReference>
<keyword evidence="6 11" id="KW-0548">Nucleotidyltransferase</keyword>
<dbReference type="InterPro" id="IPR036603">
    <property type="entry name" value="RBP11-like"/>
</dbReference>
<evidence type="ECO:0000256" key="10">
    <source>
        <dbReference type="ARBA" id="ARBA00048552"/>
    </source>
</evidence>
<dbReference type="Pfam" id="PF01193">
    <property type="entry name" value="RNA_pol_L"/>
    <property type="match status" value="1"/>
</dbReference>
<dbReference type="SUPFAM" id="SSF56553">
    <property type="entry name" value="Insert subdomain of RNA polymerase alpha subunit"/>
    <property type="match status" value="1"/>
</dbReference>
<dbReference type="NCBIfam" id="NF003517">
    <property type="entry name" value="PRK05182.2-3"/>
    <property type="match status" value="1"/>
</dbReference>
<evidence type="ECO:0000256" key="1">
    <source>
        <dbReference type="ARBA" id="ARBA00007123"/>
    </source>
</evidence>
<reference evidence="13 14" key="1">
    <citation type="submission" date="2018-06" db="EMBL/GenBank/DDBJ databases">
        <authorList>
            <consortium name="Pathogen Informatics"/>
            <person name="Doyle S."/>
        </authorList>
    </citation>
    <scope>NUCLEOTIDE SEQUENCE [LARGE SCALE GENOMIC DNA]</scope>
    <source>
        <strain evidence="13 14">NCTC13102</strain>
    </source>
</reference>
<dbReference type="GO" id="GO:0003677">
    <property type="term" value="F:DNA binding"/>
    <property type="evidence" value="ECO:0007669"/>
    <property type="project" value="UniProtKB-UniRule"/>
</dbReference>
<protein>
    <recommendedName>
        <fullName evidence="3 11">DNA-directed RNA polymerase subunit alpha</fullName>
        <shortName evidence="11">RNAP subunit alpha</shortName>
        <ecNumber evidence="2 11">2.7.7.6</ecNumber>
    </recommendedName>
    <alternativeName>
        <fullName evidence="9 11">RNA polymerase subunit alpha</fullName>
    </alternativeName>
    <alternativeName>
        <fullName evidence="8 11">Transcriptase subunit alpha</fullName>
    </alternativeName>
</protein>
<evidence type="ECO:0000256" key="9">
    <source>
        <dbReference type="ARBA" id="ARBA00033070"/>
    </source>
</evidence>
<evidence type="ECO:0000256" key="11">
    <source>
        <dbReference type="HAMAP-Rule" id="MF_00059"/>
    </source>
</evidence>
<feature type="domain" description="DNA-directed RNA polymerase RpoA/D/Rpb3-type" evidence="12">
    <location>
        <begin position="23"/>
        <end position="235"/>
    </location>
</feature>
<accession>A0A2X3B118</accession>
<dbReference type="Gene3D" id="1.10.150.20">
    <property type="entry name" value="5' to 3' exonuclease, C-terminal subdomain"/>
    <property type="match status" value="1"/>
</dbReference>
<comment type="catalytic activity">
    <reaction evidence="10 11">
        <text>RNA(n) + a ribonucleoside 5'-triphosphate = RNA(n+1) + diphosphate</text>
        <dbReference type="Rhea" id="RHEA:21248"/>
        <dbReference type="Rhea" id="RHEA-COMP:14527"/>
        <dbReference type="Rhea" id="RHEA-COMP:17342"/>
        <dbReference type="ChEBI" id="CHEBI:33019"/>
        <dbReference type="ChEBI" id="CHEBI:61557"/>
        <dbReference type="ChEBI" id="CHEBI:140395"/>
        <dbReference type="EC" id="2.7.7.6"/>
    </reaction>
</comment>
<evidence type="ECO:0000256" key="7">
    <source>
        <dbReference type="ARBA" id="ARBA00023163"/>
    </source>
</evidence>
<dbReference type="InterPro" id="IPR036643">
    <property type="entry name" value="RNApol_insert_sf"/>
</dbReference>
<dbReference type="GO" id="GO:0005737">
    <property type="term" value="C:cytoplasm"/>
    <property type="evidence" value="ECO:0007669"/>
    <property type="project" value="UniProtKB-ARBA"/>
</dbReference>
<comment type="domain">
    <text evidence="11">The N-terminal domain is essential for RNAP assembly and basal transcription, whereas the C-terminal domain is involved in interaction with transcriptional regulators and with upstream promoter elements.</text>
</comment>
<keyword evidence="4 11" id="KW-0240">DNA-directed RNA polymerase</keyword>